<dbReference type="OrthoDB" id="5360134at2"/>
<dbReference type="RefSeq" id="WP_005870378.1">
    <property type="nucleotide sequence ID" value="NZ_ACYG01000019.1"/>
</dbReference>
<evidence type="ECO:0000256" key="1">
    <source>
        <dbReference type="SAM" id="SignalP"/>
    </source>
</evidence>
<evidence type="ECO:0000313" key="3">
    <source>
        <dbReference type="Proteomes" id="UP000005709"/>
    </source>
</evidence>
<feature type="chain" id="PRO_5002989941" description="ABC-type transport auxiliary lipoprotein component domain-containing protein" evidence="1">
    <location>
        <begin position="27"/>
        <end position="187"/>
    </location>
</feature>
<feature type="signal peptide" evidence="1">
    <location>
        <begin position="1"/>
        <end position="26"/>
    </location>
</feature>
<sequence length="187" mass="21055">MKNFIKFTLAATLAAIFLGGCLAKQAKPYTYYELRYDQKRCVNPSGARKNIFIDTITATDLVDRRDILIVDFRNRTRFASDAKFITMPSEMVYKALLDAAFSTCSLNPIFVPKERDLRLKTSIVALQINNDQATVTMGYEILNSLESIKSGIVTKRVFVPDPSSQSIYNALNLALNESINEILKALR</sequence>
<reference evidence="2 3" key="1">
    <citation type="submission" date="2009-07" db="EMBL/GenBank/DDBJ databases">
        <authorList>
            <person name="Madupu R."/>
            <person name="Sebastian Y."/>
            <person name="Durkin A.S."/>
            <person name="Torralba M."/>
            <person name="Methe B."/>
            <person name="Sutton G.G."/>
            <person name="Strausberg R.L."/>
            <person name="Nelson K.E."/>
        </authorList>
    </citation>
    <scope>NUCLEOTIDE SEQUENCE [LARGE SCALE GENOMIC DNA]</scope>
    <source>
        <strain evidence="2 3">RM3268</strain>
    </source>
</reference>
<dbReference type="EMBL" id="ACYG01000019">
    <property type="protein sequence ID" value="EEV18091.1"/>
    <property type="molecule type" value="Genomic_DNA"/>
</dbReference>
<dbReference type="PROSITE" id="PS51257">
    <property type="entry name" value="PROKAR_LIPOPROTEIN"/>
    <property type="match status" value="1"/>
</dbReference>
<gene>
    <name evidence="2" type="ORF">CAMGR0001_0846</name>
</gene>
<evidence type="ECO:0008006" key="4">
    <source>
        <dbReference type="Google" id="ProtNLM"/>
    </source>
</evidence>
<dbReference type="SUPFAM" id="SSF159594">
    <property type="entry name" value="XCC0632-like"/>
    <property type="match status" value="1"/>
</dbReference>
<dbReference type="STRING" id="824.CGRAC_1192"/>
<dbReference type="AlphaFoldDB" id="C8PG53"/>
<dbReference type="Proteomes" id="UP000005709">
    <property type="component" value="Unassembled WGS sequence"/>
</dbReference>
<evidence type="ECO:0000313" key="2">
    <source>
        <dbReference type="EMBL" id="EEV18091.1"/>
    </source>
</evidence>
<dbReference type="Gene3D" id="3.40.50.10610">
    <property type="entry name" value="ABC-type transport auxiliary lipoprotein component"/>
    <property type="match status" value="1"/>
</dbReference>
<keyword evidence="1" id="KW-0732">Signal</keyword>
<keyword evidence="3" id="KW-1185">Reference proteome</keyword>
<dbReference type="eggNOG" id="ENOG5030IVJ">
    <property type="taxonomic scope" value="Bacteria"/>
</dbReference>
<name>C8PG53_9BACT</name>
<comment type="caution">
    <text evidence="2">The sequence shown here is derived from an EMBL/GenBank/DDBJ whole genome shotgun (WGS) entry which is preliminary data.</text>
</comment>
<protein>
    <recommendedName>
        <fullName evidence="4">ABC-type transport auxiliary lipoprotein component domain-containing protein</fullName>
    </recommendedName>
</protein>
<accession>C8PG53</accession>
<organism evidence="2 3">
    <name type="scientific">Campylobacter gracilis RM3268</name>
    <dbReference type="NCBI Taxonomy" id="553220"/>
    <lineage>
        <taxon>Bacteria</taxon>
        <taxon>Pseudomonadati</taxon>
        <taxon>Campylobacterota</taxon>
        <taxon>Epsilonproteobacteria</taxon>
        <taxon>Campylobacterales</taxon>
        <taxon>Campylobacteraceae</taxon>
        <taxon>Campylobacter</taxon>
    </lineage>
</organism>
<proteinExistence type="predicted"/>